<reference evidence="1" key="1">
    <citation type="submission" date="2022-01" db="EMBL/GenBank/DDBJ databases">
        <title>Complete genome of Methanomicrobium antiquum DSM 21220.</title>
        <authorList>
            <person name="Chen S.-C."/>
            <person name="You Y.-T."/>
            <person name="Zhou Y.-Z."/>
            <person name="Lai M.-C."/>
        </authorList>
    </citation>
    <scope>NUCLEOTIDE SEQUENCE</scope>
    <source>
        <strain evidence="1">DSM 21220</strain>
    </source>
</reference>
<protein>
    <submittedName>
        <fullName evidence="1">Uncharacterized protein</fullName>
    </submittedName>
</protein>
<sequence>MKGYKKYALIGVFLIFAFVVCSPASALKADATDEQLKIMNEIEGTDITIGEYLQKVWPQFYDELTDEQKKKVDNWKKSWLESAATEDKNLKTSGSKASMTTNAYISSGPNRVIYEGESNIDQPVAEYHYIEVKLKNNANQVVSSTAFSEFDGDGYVNAENMKFWLPSGYYTSNAWSYSLDPDTEDSDTAGPMYYSA</sequence>
<keyword evidence="2" id="KW-1185">Reference proteome</keyword>
<name>A0AAF0FX21_9EURY</name>
<dbReference type="GeneID" id="79950882"/>
<evidence type="ECO:0000313" key="1">
    <source>
        <dbReference type="EMBL" id="WFN36604.1"/>
    </source>
</evidence>
<organism evidence="1 2">
    <name type="scientific">Methanomicrobium antiquum</name>
    <dbReference type="NCBI Taxonomy" id="487686"/>
    <lineage>
        <taxon>Archaea</taxon>
        <taxon>Methanobacteriati</taxon>
        <taxon>Methanobacteriota</taxon>
        <taxon>Stenosarchaea group</taxon>
        <taxon>Methanomicrobia</taxon>
        <taxon>Methanomicrobiales</taxon>
        <taxon>Methanomicrobiaceae</taxon>
        <taxon>Methanomicrobium</taxon>
    </lineage>
</organism>
<accession>A0AAF0FX21</accession>
<dbReference type="RefSeq" id="WP_278099438.1">
    <property type="nucleotide sequence ID" value="NZ_CP091092.1"/>
</dbReference>
<proteinExistence type="predicted"/>
<dbReference type="AlphaFoldDB" id="A0AAF0FX21"/>
<evidence type="ECO:0000313" key="2">
    <source>
        <dbReference type="Proteomes" id="UP001218895"/>
    </source>
</evidence>
<dbReference type="KEGG" id="manq:L1994_10750"/>
<dbReference type="EMBL" id="CP091092">
    <property type="protein sequence ID" value="WFN36604.1"/>
    <property type="molecule type" value="Genomic_DNA"/>
</dbReference>
<dbReference type="Proteomes" id="UP001218895">
    <property type="component" value="Chromosome"/>
</dbReference>
<gene>
    <name evidence="1" type="ORF">L1994_10750</name>
</gene>